<dbReference type="EMBL" id="JAQQFR010000002">
    <property type="protein sequence ID" value="MFL9877285.1"/>
    <property type="molecule type" value="Genomic_DNA"/>
</dbReference>
<dbReference type="Proteomes" id="UP001629214">
    <property type="component" value="Unassembled WGS sequence"/>
</dbReference>
<gene>
    <name evidence="2" type="ORF">PQR63_02735</name>
</gene>
<keyword evidence="1" id="KW-1133">Transmembrane helix</keyword>
<keyword evidence="2" id="KW-0966">Cell projection</keyword>
<keyword evidence="2" id="KW-0282">Flagellum</keyword>
<sequence length="161" mass="17389">MSIAVSADIKPSRMLLLMMAAAAIVVALIGVIFAFALVGQLSFLVRMSLAAVCIVAALLAFWLVLQNRKAVWLHISGTGQIRLVEHHAAVRAKTGSRVMSGGLAQLLAGSTVWPNLLLLRLRLENGKVRTIPVLPDSVSKETFRALQVACRWVASHNNDAR</sequence>
<keyword evidence="2" id="KW-0969">Cilium</keyword>
<dbReference type="Pfam" id="PF07254">
    <property type="entry name" value="Cpta_toxin"/>
    <property type="match status" value="1"/>
</dbReference>
<comment type="caution">
    <text evidence="2">The sequence shown here is derived from an EMBL/GenBank/DDBJ whole genome shotgun (WGS) entry which is preliminary data.</text>
</comment>
<keyword evidence="3" id="KW-1185">Reference proteome</keyword>
<dbReference type="InterPro" id="IPR009883">
    <property type="entry name" value="YgfX"/>
</dbReference>
<proteinExistence type="predicted"/>
<evidence type="ECO:0000313" key="2">
    <source>
        <dbReference type="EMBL" id="MFL9877285.1"/>
    </source>
</evidence>
<feature type="transmembrane region" description="Helical" evidence="1">
    <location>
        <begin position="15"/>
        <end position="37"/>
    </location>
</feature>
<protein>
    <submittedName>
        <fullName evidence="2">Flagellar hook-length control protein</fullName>
    </submittedName>
</protein>
<dbReference type="RefSeq" id="WP_408165461.1">
    <property type="nucleotide sequence ID" value="NZ_JAQQFR010000002.1"/>
</dbReference>
<reference evidence="2 3" key="1">
    <citation type="journal article" date="2024" name="Chem. Sci.">
        <title>Discovery of megapolipeptins by genome mining of a Burkholderiales bacteria collection.</title>
        <authorList>
            <person name="Paulo B.S."/>
            <person name="Recchia M.J.J."/>
            <person name="Lee S."/>
            <person name="Fergusson C.H."/>
            <person name="Romanowski S.B."/>
            <person name="Hernandez A."/>
            <person name="Krull N."/>
            <person name="Liu D.Y."/>
            <person name="Cavanagh H."/>
            <person name="Bos A."/>
            <person name="Gray C.A."/>
            <person name="Murphy B.T."/>
            <person name="Linington R.G."/>
            <person name="Eustaquio A.S."/>
        </authorList>
    </citation>
    <scope>NUCLEOTIDE SEQUENCE [LARGE SCALE GENOMIC DNA]</scope>
    <source>
        <strain evidence="2 3">RL21-008-BIB-B</strain>
    </source>
</reference>
<accession>A0ABW8Z372</accession>
<name>A0ABW8Z372_9BURK</name>
<feature type="transmembrane region" description="Helical" evidence="1">
    <location>
        <begin position="43"/>
        <end position="65"/>
    </location>
</feature>
<evidence type="ECO:0000313" key="3">
    <source>
        <dbReference type="Proteomes" id="UP001629214"/>
    </source>
</evidence>
<organism evidence="2 3">
    <name type="scientific">Herbaspirillum rhizosphaerae</name>
    <dbReference type="NCBI Taxonomy" id="346179"/>
    <lineage>
        <taxon>Bacteria</taxon>
        <taxon>Pseudomonadati</taxon>
        <taxon>Pseudomonadota</taxon>
        <taxon>Betaproteobacteria</taxon>
        <taxon>Burkholderiales</taxon>
        <taxon>Oxalobacteraceae</taxon>
        <taxon>Herbaspirillum</taxon>
    </lineage>
</organism>
<keyword evidence="1" id="KW-0812">Transmembrane</keyword>
<keyword evidence="1" id="KW-0472">Membrane</keyword>
<evidence type="ECO:0000256" key="1">
    <source>
        <dbReference type="SAM" id="Phobius"/>
    </source>
</evidence>